<dbReference type="InterPro" id="IPR003018">
    <property type="entry name" value="GAF"/>
</dbReference>
<dbReference type="Gene3D" id="1.10.510.10">
    <property type="entry name" value="Transferase(Phosphotransferase) domain 1"/>
    <property type="match status" value="1"/>
</dbReference>
<dbReference type="SUPFAM" id="SSF56112">
    <property type="entry name" value="Protein kinase-like (PK-like)"/>
    <property type="match status" value="1"/>
</dbReference>
<name>A0A2T1DWP5_9CYAN</name>
<dbReference type="Pfam" id="PF13191">
    <property type="entry name" value="AAA_16"/>
    <property type="match status" value="1"/>
</dbReference>
<dbReference type="SUPFAM" id="SSF55874">
    <property type="entry name" value="ATPase domain of HSP90 chaperone/DNA topoisomerase II/histidine kinase"/>
    <property type="match status" value="1"/>
</dbReference>
<dbReference type="CDD" id="cd14014">
    <property type="entry name" value="STKc_PknB_like"/>
    <property type="match status" value="1"/>
</dbReference>
<accession>A0A2T1DWP5</accession>
<dbReference type="InterPro" id="IPR000719">
    <property type="entry name" value="Prot_kinase_dom"/>
</dbReference>
<dbReference type="InterPro" id="IPR011495">
    <property type="entry name" value="Sig_transdc_His_kin_sub2_dim/P"/>
</dbReference>
<dbReference type="InterPro" id="IPR005467">
    <property type="entry name" value="His_kinase_dom"/>
</dbReference>
<dbReference type="InterPro" id="IPR036890">
    <property type="entry name" value="HATPase_C_sf"/>
</dbReference>
<keyword evidence="5" id="KW-0723">Serine/threonine-protein kinase</keyword>
<dbReference type="SMART" id="SM00387">
    <property type="entry name" value="HATPase_c"/>
    <property type="match status" value="1"/>
</dbReference>
<dbReference type="Pfam" id="PF02518">
    <property type="entry name" value="HATPase_c"/>
    <property type="match status" value="1"/>
</dbReference>
<dbReference type="InterPro" id="IPR003594">
    <property type="entry name" value="HATPase_dom"/>
</dbReference>
<dbReference type="RefSeq" id="WP_106259492.1">
    <property type="nucleotide sequence ID" value="NZ_CAWNSW010000064.1"/>
</dbReference>
<evidence type="ECO:0000313" key="6">
    <source>
        <dbReference type="Proteomes" id="UP000239576"/>
    </source>
</evidence>
<dbReference type="GO" id="GO:0005524">
    <property type="term" value="F:ATP binding"/>
    <property type="evidence" value="ECO:0007669"/>
    <property type="project" value="InterPro"/>
</dbReference>
<dbReference type="PANTHER" id="PTHR43642:SF1">
    <property type="entry name" value="HYBRID SIGNAL TRANSDUCTION HISTIDINE KINASE G"/>
    <property type="match status" value="1"/>
</dbReference>
<keyword evidence="1 5" id="KW-0418">Kinase</keyword>
<organism evidence="5 6">
    <name type="scientific">Stenomitos frigidus ULC18</name>
    <dbReference type="NCBI Taxonomy" id="2107698"/>
    <lineage>
        <taxon>Bacteria</taxon>
        <taxon>Bacillati</taxon>
        <taxon>Cyanobacteriota</taxon>
        <taxon>Cyanophyceae</taxon>
        <taxon>Leptolyngbyales</taxon>
        <taxon>Leptolyngbyaceae</taxon>
        <taxon>Stenomitos</taxon>
    </lineage>
</organism>
<dbReference type="SUPFAM" id="SSF52540">
    <property type="entry name" value="P-loop containing nucleoside triphosphate hydrolases"/>
    <property type="match status" value="1"/>
</dbReference>
<feature type="domain" description="Protein kinase" evidence="3">
    <location>
        <begin position="1"/>
        <end position="256"/>
    </location>
</feature>
<dbReference type="Pfam" id="PF07568">
    <property type="entry name" value="HisKA_2"/>
    <property type="match status" value="1"/>
</dbReference>
<dbReference type="InterPro" id="IPR053159">
    <property type="entry name" value="Hybrid_Histidine_Kinase"/>
</dbReference>
<dbReference type="OrthoDB" id="573511at2"/>
<dbReference type="Gene3D" id="3.30.450.20">
    <property type="entry name" value="PAS domain"/>
    <property type="match status" value="1"/>
</dbReference>
<evidence type="ECO:0000259" key="3">
    <source>
        <dbReference type="PROSITE" id="PS50011"/>
    </source>
</evidence>
<evidence type="ECO:0000256" key="1">
    <source>
        <dbReference type="ARBA" id="ARBA00022777"/>
    </source>
</evidence>
<keyword evidence="2" id="KW-0175">Coiled coil</keyword>
<evidence type="ECO:0000313" key="5">
    <source>
        <dbReference type="EMBL" id="PSB24936.1"/>
    </source>
</evidence>
<protein>
    <submittedName>
        <fullName evidence="5">Serine/threonine protein kinase</fullName>
    </submittedName>
</protein>
<dbReference type="PROSITE" id="PS50011">
    <property type="entry name" value="PROTEIN_KINASE_DOM"/>
    <property type="match status" value="1"/>
</dbReference>
<dbReference type="Pfam" id="PF01590">
    <property type="entry name" value="GAF"/>
    <property type="match status" value="1"/>
</dbReference>
<reference evidence="6" key="1">
    <citation type="submission" date="2018-02" db="EMBL/GenBank/DDBJ databases">
        <authorList>
            <person name="Moore K."/>
            <person name="Momper L."/>
        </authorList>
    </citation>
    <scope>NUCLEOTIDE SEQUENCE [LARGE SCALE GENOMIC DNA]</scope>
    <source>
        <strain evidence="6">ULC18</strain>
    </source>
</reference>
<feature type="domain" description="Histidine kinase" evidence="4">
    <location>
        <begin position="1525"/>
        <end position="1720"/>
    </location>
</feature>
<keyword evidence="6" id="KW-1185">Reference proteome</keyword>
<dbReference type="PANTHER" id="PTHR43642">
    <property type="entry name" value="HYBRID SIGNAL TRANSDUCTION HISTIDINE KINASE G"/>
    <property type="match status" value="1"/>
</dbReference>
<dbReference type="InterPro" id="IPR029016">
    <property type="entry name" value="GAF-like_dom_sf"/>
</dbReference>
<dbReference type="Gene3D" id="3.40.50.300">
    <property type="entry name" value="P-loop containing nucleotide triphosphate hydrolases"/>
    <property type="match status" value="1"/>
</dbReference>
<dbReference type="Gene3D" id="3.30.450.40">
    <property type="match status" value="1"/>
</dbReference>
<keyword evidence="1 5" id="KW-0808">Transferase</keyword>
<dbReference type="Pfam" id="PF00069">
    <property type="entry name" value="Pkinase"/>
    <property type="match status" value="1"/>
</dbReference>
<dbReference type="SMART" id="SM00220">
    <property type="entry name" value="S_TKc"/>
    <property type="match status" value="1"/>
</dbReference>
<dbReference type="SMART" id="SM00065">
    <property type="entry name" value="GAF"/>
    <property type="match status" value="1"/>
</dbReference>
<reference evidence="5 6" key="2">
    <citation type="submission" date="2018-03" db="EMBL/GenBank/DDBJ databases">
        <title>The ancient ancestry and fast evolution of plastids.</title>
        <authorList>
            <person name="Moore K.R."/>
            <person name="Magnabosco C."/>
            <person name="Momper L."/>
            <person name="Gold D.A."/>
            <person name="Bosak T."/>
            <person name="Fournier G.P."/>
        </authorList>
    </citation>
    <scope>NUCLEOTIDE SEQUENCE [LARGE SCALE GENOMIC DNA]</scope>
    <source>
        <strain evidence="5 6">ULC18</strain>
    </source>
</reference>
<dbReference type="GO" id="GO:0004674">
    <property type="term" value="F:protein serine/threonine kinase activity"/>
    <property type="evidence" value="ECO:0007669"/>
    <property type="project" value="UniProtKB-KW"/>
</dbReference>
<dbReference type="InterPro" id="IPR041664">
    <property type="entry name" value="AAA_16"/>
</dbReference>
<proteinExistence type="predicted"/>
<sequence>MKVRIPWFIGIREQDRQPLVFKVLKPHYPTPNELTRYWQEYEITRSLNLEGVINVYGIETYQNTLVMFLEDFGGESLRHWLTERSLSLKEVLTLGMRLAELLGQVHQQQVIHKDVNPSNLVWNPATGQLKLIDFGIASRITRETPALSSPSSLEGTLAYMSPEQTGRMNRSLDYRTDFYSLGVTLYELLTQQFPFAADDALELVHCHLAKRPLAPCDRASAIPKPVSDIVMKLLAKTAEERYQSCRSLQVDLETCLTQLQATSHISAFPLAQQDVSDRFQIPQKLYGREREVGTLLAAFERVTGRKTETKQANPPPSTRELMLIAGYSGIGKTSLVQEIYKPITQQRGYLIAGKFDQYQRDIPYTAFVDAFSGWVEQLLAEPETQLSQWREDLLVALEPNAQVMVDVIPELELILGQQSPVPELPPLETRNRFNRVFQQFIQVLAQPEHPLVVFLDDLQWVDMASLQLIQVLMTTEVPVLFLIGAYRDNEVSATHPLMQAIEAMQKTGTTIEAIALSSLHKTDIQHLLADTLNHSAGGVASLADLVLTKTDGNPFFVNEFLRVLYVEQLLTFDYQHNQWKWSIAEIQQRNITDNVVELLVAKIQRLQSTTQGGLRRAACIGNQFDLQTLTFVLHSAGVLQKPDAAAAIALLKEAVNIGLIIPLNDRYKRIELGLAQPDDALRMEYKFAHDRIQQAAYSLNSEVERSLIHRQIGQQLLQNRALAQQGQRFLDGVNQLNLSRDLIKTQAERDELARLNLVAGEKTKAATAYAAAARYLQVGLELLAPDSWQQHYDLTLTLHIAAAEAEYLNVNFERSIALTTTSLQQAKNLLDRIKVYEVQMQICMAQLEIVNVIEIGLQALEDLGIILLPLESSTNLIVDLPDLKSLNHLPIMTDRYKLAAMQILKNLCAPVFMAKPEIFPQIIITMIHLCLEHGNSKLSSFAYGFYGLLLVGFNQLETGYQAGLIALDLLEKFDAKELKAKVYNLFNSNIRTWKEHACNSITPLQQGIQSGLESGDFEWGGYCAANLCAYLFFTEESLTLAIQKQAVYIDLCAQIKQENPVNFSQVWRQLGQNFQGGVSDRLLLLGESFNETQQLPRLIAAKSGTVLFMFYTAKTLLTYHFGDYTLALQNAALAHEQLGAAVGFIQVGILNFYHSLTLLAHYSQVNRTQQKQYLEQVAANQQQMQHWTHHAPMNNQHRFDLVEAEKARVLGQDWQATEFYDRAITQAKAQGYIQEEALAYERAALFYLEHNKEIAAKAYFQEARYGYLKWGATAKVQALEERYSQLFRQMGVPKAIATNPHTSLTTTSSNPSETLDLATVIKASQALAGELNVEKLLQQLLTLVLQNAGAQTGTLLLATHETLQVEATGTADPAAIALQPSIPLAATTQVPISLIQYVARKQETLILADASQETRFANDRYMQAQQPKSVLCLPIQGHGKLIGILYLENNLTTDAFTPERAVILQALTAQAAIALENAQLYEQLATDAQTLETSNRALQQEVSDRTRAEDQLRQSLNEREVLLKEIHHRVKNNLQIISGLLQLQAQSVTDASTINILQESQHRIESMSLIHKKLYASSDFGEIDMADYIPSLSSHLLASYQIMPGHVTLQMDIAPVLLNIDQAIPCGLIVNELVSNALKYAFPGDRKGAIQIHLHPAADNQVEFIIQDNGIGLPEAVHWEYAQSMGLSLVHDLVVEQLEGSLTVERQGGTTFNMQFPLAPLFTAHLSQLN</sequence>
<dbReference type="EMBL" id="PVWK01000137">
    <property type="protein sequence ID" value="PSB24936.1"/>
    <property type="molecule type" value="Genomic_DNA"/>
</dbReference>
<dbReference type="PROSITE" id="PS50109">
    <property type="entry name" value="HIS_KIN"/>
    <property type="match status" value="1"/>
</dbReference>
<gene>
    <name evidence="5" type="ORF">C7B82_25025</name>
</gene>
<dbReference type="InterPro" id="IPR011009">
    <property type="entry name" value="Kinase-like_dom_sf"/>
</dbReference>
<evidence type="ECO:0000259" key="4">
    <source>
        <dbReference type="PROSITE" id="PS50109"/>
    </source>
</evidence>
<feature type="coiled-coil region" evidence="2">
    <location>
        <begin position="1464"/>
        <end position="1525"/>
    </location>
</feature>
<dbReference type="Gene3D" id="3.30.565.10">
    <property type="entry name" value="Histidine kinase-like ATPase, C-terminal domain"/>
    <property type="match status" value="1"/>
</dbReference>
<dbReference type="Proteomes" id="UP000239576">
    <property type="component" value="Unassembled WGS sequence"/>
</dbReference>
<dbReference type="SUPFAM" id="SSF55781">
    <property type="entry name" value="GAF domain-like"/>
    <property type="match status" value="1"/>
</dbReference>
<evidence type="ECO:0000256" key="2">
    <source>
        <dbReference type="SAM" id="Coils"/>
    </source>
</evidence>
<comment type="caution">
    <text evidence="5">The sequence shown here is derived from an EMBL/GenBank/DDBJ whole genome shotgun (WGS) entry which is preliminary data.</text>
</comment>
<dbReference type="InterPro" id="IPR027417">
    <property type="entry name" value="P-loop_NTPase"/>
</dbReference>